<name>A0ABT3Q1C8_9BACT</name>
<dbReference type="InterPro" id="IPR051161">
    <property type="entry name" value="Mannose-6P_isomerase_type2"/>
</dbReference>
<organism evidence="3 4">
    <name type="scientific">Fodinibius salicampi</name>
    <dbReference type="NCBI Taxonomy" id="1920655"/>
    <lineage>
        <taxon>Bacteria</taxon>
        <taxon>Pseudomonadati</taxon>
        <taxon>Balneolota</taxon>
        <taxon>Balneolia</taxon>
        <taxon>Balneolales</taxon>
        <taxon>Balneolaceae</taxon>
        <taxon>Fodinibius</taxon>
    </lineage>
</organism>
<evidence type="ECO:0000259" key="2">
    <source>
        <dbReference type="Pfam" id="PF22640"/>
    </source>
</evidence>
<sequence length="361" mass="40517">MFYAVIMAGGSGTRFWPKSTKKHPKQFLNLFGDQTMLQTTADRIKELIPAERLWVITNDRYVDLVNKQLPEVPPKNIIGEAVAKNTAPCVALAAALIQEEDPDATLAVLPADHLVRHPEKFRKVLKAANAKAREGNNLVTIGIEPNRPETGYGYIEFDTEQSEMHEQKEVRKVKQFREKPDLQTARQFISSGNFLWNSGMFVWSATTILDEFKKHLPEISEQIDALAPAIGSEKQKEAIDQFYHACPSISIDYGIMEQSESVYVVPGSFGWSDVGSWNAVYDLREKDNNGNVIEAEHITITKSKNNLVQSNSDKMIALVGVEDLAVVETDQAILVCNLNEAQGVKQIVNQLKEEDKNKKYL</sequence>
<dbReference type="PANTHER" id="PTHR46390">
    <property type="entry name" value="MANNOSE-1-PHOSPHATE GUANYLYLTRANSFERASE"/>
    <property type="match status" value="1"/>
</dbReference>
<dbReference type="SUPFAM" id="SSF159283">
    <property type="entry name" value="Guanosine diphospho-D-mannose pyrophosphorylase/mannose-6-phosphate isomerase linker domain"/>
    <property type="match status" value="1"/>
</dbReference>
<dbReference type="SUPFAM" id="SSF53448">
    <property type="entry name" value="Nucleotide-diphospho-sugar transferases"/>
    <property type="match status" value="1"/>
</dbReference>
<keyword evidence="3" id="KW-0808">Transferase</keyword>
<dbReference type="InterPro" id="IPR054566">
    <property type="entry name" value="ManC/GMP-like_b-helix"/>
</dbReference>
<gene>
    <name evidence="3" type="ORF">LQ318_13160</name>
</gene>
<dbReference type="CDD" id="cd02509">
    <property type="entry name" value="GDP-M1P_Guanylyltransferase"/>
    <property type="match status" value="1"/>
</dbReference>
<dbReference type="GO" id="GO:0016740">
    <property type="term" value="F:transferase activity"/>
    <property type="evidence" value="ECO:0007669"/>
    <property type="project" value="UniProtKB-KW"/>
</dbReference>
<dbReference type="EMBL" id="JAJNDC010000003">
    <property type="protein sequence ID" value="MCW9713853.1"/>
    <property type="molecule type" value="Genomic_DNA"/>
</dbReference>
<dbReference type="Gene3D" id="3.90.550.10">
    <property type="entry name" value="Spore Coat Polysaccharide Biosynthesis Protein SpsA, Chain A"/>
    <property type="match status" value="1"/>
</dbReference>
<feature type="domain" description="Nucleotidyl transferase" evidence="1">
    <location>
        <begin position="4"/>
        <end position="288"/>
    </location>
</feature>
<evidence type="ECO:0000313" key="3">
    <source>
        <dbReference type="EMBL" id="MCW9713853.1"/>
    </source>
</evidence>
<feature type="domain" description="MannoseP isomerase/GMP-like beta-helix" evidence="2">
    <location>
        <begin position="297"/>
        <end position="351"/>
    </location>
</feature>
<dbReference type="Proteomes" id="UP001207337">
    <property type="component" value="Unassembled WGS sequence"/>
</dbReference>
<dbReference type="Pfam" id="PF22640">
    <property type="entry name" value="ManC_GMP_beta-helix"/>
    <property type="match status" value="1"/>
</dbReference>
<evidence type="ECO:0000259" key="1">
    <source>
        <dbReference type="Pfam" id="PF00483"/>
    </source>
</evidence>
<proteinExistence type="predicted"/>
<dbReference type="PANTHER" id="PTHR46390:SF1">
    <property type="entry name" value="MANNOSE-1-PHOSPHATE GUANYLYLTRANSFERASE"/>
    <property type="match status" value="1"/>
</dbReference>
<dbReference type="Pfam" id="PF00483">
    <property type="entry name" value="NTP_transferase"/>
    <property type="match status" value="1"/>
</dbReference>
<dbReference type="InterPro" id="IPR029044">
    <property type="entry name" value="Nucleotide-diphossugar_trans"/>
</dbReference>
<keyword evidence="4" id="KW-1185">Reference proteome</keyword>
<dbReference type="InterPro" id="IPR005835">
    <property type="entry name" value="NTP_transferase_dom"/>
</dbReference>
<comment type="caution">
    <text evidence="3">The sequence shown here is derived from an EMBL/GenBank/DDBJ whole genome shotgun (WGS) entry which is preliminary data.</text>
</comment>
<protein>
    <submittedName>
        <fullName evidence="3">NTP transferase domain-containing protein</fullName>
    </submittedName>
</protein>
<dbReference type="RefSeq" id="WP_265790848.1">
    <property type="nucleotide sequence ID" value="NZ_BAABRS010000003.1"/>
</dbReference>
<evidence type="ECO:0000313" key="4">
    <source>
        <dbReference type="Proteomes" id="UP001207337"/>
    </source>
</evidence>
<dbReference type="InterPro" id="IPR049577">
    <property type="entry name" value="GMPP_N"/>
</dbReference>
<accession>A0ABT3Q1C8</accession>
<reference evidence="3 4" key="1">
    <citation type="submission" date="2021-11" db="EMBL/GenBank/DDBJ databases">
        <title>Aliifidinibius sp. nov., a new bacterium isolated from saline soil.</title>
        <authorList>
            <person name="Galisteo C."/>
            <person name="De La Haba R."/>
            <person name="Sanchez-Porro C."/>
            <person name="Ventosa A."/>
        </authorList>
    </citation>
    <scope>NUCLEOTIDE SEQUENCE [LARGE SCALE GENOMIC DNA]</scope>
    <source>
        <strain evidence="3 4">KACC 190600</strain>
    </source>
</reference>